<dbReference type="SUPFAM" id="SSF56925">
    <property type="entry name" value="OMPA-like"/>
    <property type="match status" value="1"/>
</dbReference>
<dbReference type="PANTHER" id="PTHR34001:SF3">
    <property type="entry name" value="BLL7405 PROTEIN"/>
    <property type="match status" value="1"/>
</dbReference>
<dbReference type="Proteomes" id="UP000295131">
    <property type="component" value="Unassembled WGS sequence"/>
</dbReference>
<accession>A0A4R5PNM8</accession>
<comment type="subcellular location">
    <subcellularLocation>
        <location evidence="1">Cell outer membrane</location>
    </subcellularLocation>
</comment>
<evidence type="ECO:0000259" key="7">
    <source>
        <dbReference type="Pfam" id="PF13505"/>
    </source>
</evidence>
<protein>
    <submittedName>
        <fullName evidence="8">Porin family protein</fullName>
    </submittedName>
</protein>
<keyword evidence="3" id="KW-0472">Membrane</keyword>
<dbReference type="GO" id="GO:0009279">
    <property type="term" value="C:cell outer membrane"/>
    <property type="evidence" value="ECO:0007669"/>
    <property type="project" value="UniProtKB-SubCell"/>
</dbReference>
<dbReference type="InterPro" id="IPR051692">
    <property type="entry name" value="OMP-like"/>
</dbReference>
<keyword evidence="4" id="KW-0998">Cell outer membrane</keyword>
<evidence type="ECO:0000256" key="1">
    <source>
        <dbReference type="ARBA" id="ARBA00004442"/>
    </source>
</evidence>
<dbReference type="InterPro" id="IPR027385">
    <property type="entry name" value="Beta-barrel_OMP"/>
</dbReference>
<evidence type="ECO:0000313" key="8">
    <source>
        <dbReference type="EMBL" id="TDH38221.1"/>
    </source>
</evidence>
<comment type="similarity">
    <text evidence="5">Belongs to the Omp25/RopB family.</text>
</comment>
<keyword evidence="9" id="KW-1185">Reference proteome</keyword>
<evidence type="ECO:0000256" key="5">
    <source>
        <dbReference type="ARBA" id="ARBA00038306"/>
    </source>
</evidence>
<evidence type="ECO:0000313" key="9">
    <source>
        <dbReference type="Proteomes" id="UP000295131"/>
    </source>
</evidence>
<dbReference type="AlphaFoldDB" id="A0A4R5PNM8"/>
<sequence length="229" mass="24199">MHKPAKSGNLQMMRMIMGAAVAGLLSSTAFAADLAPASPSYGPVATAYDWSGAYVGFVAGYLRGESDHTDTFLNTTGPYDIEGAMVGGTVGYNWQWGSVTYGVEGDFSLADIAGNTEINCSSCFTNIDNFGTLRARLGYAYDRVMPYATGGLAFAEMEGGQAGIKVGSRDWVAGWTVGAGIEMALSDKISAKLEGLYVDLDDFAYQSGIPVNVSTKDIGIARVGLNRRF</sequence>
<organism evidence="8 9">
    <name type="scientific">Pseudohoeflea suaedae</name>
    <dbReference type="NCBI Taxonomy" id="877384"/>
    <lineage>
        <taxon>Bacteria</taxon>
        <taxon>Pseudomonadati</taxon>
        <taxon>Pseudomonadota</taxon>
        <taxon>Alphaproteobacteria</taxon>
        <taxon>Hyphomicrobiales</taxon>
        <taxon>Rhizobiaceae</taxon>
        <taxon>Pseudohoeflea</taxon>
    </lineage>
</organism>
<dbReference type="Pfam" id="PF13505">
    <property type="entry name" value="OMP_b-brl"/>
    <property type="match status" value="1"/>
</dbReference>
<evidence type="ECO:0000256" key="2">
    <source>
        <dbReference type="ARBA" id="ARBA00022729"/>
    </source>
</evidence>
<feature type="signal peptide" evidence="6">
    <location>
        <begin position="1"/>
        <end position="31"/>
    </location>
</feature>
<dbReference type="InterPro" id="IPR011250">
    <property type="entry name" value="OMP/PagP_B-barrel"/>
</dbReference>
<feature type="domain" description="Outer membrane protein beta-barrel" evidence="7">
    <location>
        <begin position="21"/>
        <end position="213"/>
    </location>
</feature>
<reference evidence="8 9" key="1">
    <citation type="journal article" date="2013" name="Int. J. Syst. Evol. Microbiol.">
        <title>Hoeflea suaedae sp. nov., an endophytic bacterium isolated from the root of the halophyte Suaeda maritima.</title>
        <authorList>
            <person name="Chung E.J."/>
            <person name="Park J.A."/>
            <person name="Pramanik P."/>
            <person name="Bibi F."/>
            <person name="Jeon C.O."/>
            <person name="Chung Y.R."/>
        </authorList>
    </citation>
    <scope>NUCLEOTIDE SEQUENCE [LARGE SCALE GENOMIC DNA]</scope>
    <source>
        <strain evidence="8 9">YC6898</strain>
    </source>
</reference>
<proteinExistence type="inferred from homology"/>
<evidence type="ECO:0000256" key="3">
    <source>
        <dbReference type="ARBA" id="ARBA00023136"/>
    </source>
</evidence>
<dbReference type="Gene3D" id="2.40.160.20">
    <property type="match status" value="1"/>
</dbReference>
<keyword evidence="2 6" id="KW-0732">Signal</keyword>
<name>A0A4R5PNM8_9HYPH</name>
<evidence type="ECO:0000256" key="4">
    <source>
        <dbReference type="ARBA" id="ARBA00023237"/>
    </source>
</evidence>
<dbReference type="EMBL" id="SMSI01000001">
    <property type="protein sequence ID" value="TDH38221.1"/>
    <property type="molecule type" value="Genomic_DNA"/>
</dbReference>
<dbReference type="PANTHER" id="PTHR34001">
    <property type="entry name" value="BLL7405 PROTEIN"/>
    <property type="match status" value="1"/>
</dbReference>
<comment type="caution">
    <text evidence="8">The sequence shown here is derived from an EMBL/GenBank/DDBJ whole genome shotgun (WGS) entry which is preliminary data.</text>
</comment>
<feature type="chain" id="PRO_5020397168" evidence="6">
    <location>
        <begin position="32"/>
        <end position="229"/>
    </location>
</feature>
<evidence type="ECO:0000256" key="6">
    <source>
        <dbReference type="SAM" id="SignalP"/>
    </source>
</evidence>
<gene>
    <name evidence="8" type="ORF">E2A64_03620</name>
</gene>